<evidence type="ECO:0000313" key="2">
    <source>
        <dbReference type="Proteomes" id="UP000033934"/>
    </source>
</evidence>
<organism evidence="1 2">
    <name type="scientific">Berkelbacteria bacterium GW2011_GWA2_38_9</name>
    <dbReference type="NCBI Taxonomy" id="1618334"/>
    <lineage>
        <taxon>Bacteria</taxon>
        <taxon>Candidatus Berkelbacteria</taxon>
    </lineage>
</organism>
<reference evidence="1 2" key="1">
    <citation type="journal article" date="2015" name="Nature">
        <title>rRNA introns, odd ribosomes, and small enigmatic genomes across a large radiation of phyla.</title>
        <authorList>
            <person name="Brown C.T."/>
            <person name="Hug L.A."/>
            <person name="Thomas B.C."/>
            <person name="Sharon I."/>
            <person name="Castelle C.J."/>
            <person name="Singh A."/>
            <person name="Wilkins M.J."/>
            <person name="Williams K.H."/>
            <person name="Banfield J.F."/>
        </authorList>
    </citation>
    <scope>NUCLEOTIDE SEQUENCE [LARGE SCALE GENOMIC DNA]</scope>
</reference>
<dbReference type="EMBL" id="LBVO01000042">
    <property type="protein sequence ID" value="KKQ88013.1"/>
    <property type="molecule type" value="Genomic_DNA"/>
</dbReference>
<comment type="caution">
    <text evidence="1">The sequence shown here is derived from an EMBL/GenBank/DDBJ whole genome shotgun (WGS) entry which is preliminary data.</text>
</comment>
<dbReference type="Proteomes" id="UP000033934">
    <property type="component" value="Unassembled WGS sequence"/>
</dbReference>
<accession>A0A0G0L7K8</accession>
<dbReference type="AlphaFoldDB" id="A0A0G0L7K8"/>
<sequence>MWHKVSDLAKYSINRSGVRDQVDAEHVIQTANFIGKEQFNGVSFRNGVLVIAVKDGDPVTVQADALKIQNTLNKILKSKLVTRVRVINS</sequence>
<evidence type="ECO:0000313" key="1">
    <source>
        <dbReference type="EMBL" id="KKQ88013.1"/>
    </source>
</evidence>
<gene>
    <name evidence="1" type="ORF">UT11_C0042G0007</name>
</gene>
<protein>
    <submittedName>
        <fullName evidence="1">Uncharacterized protein</fullName>
    </submittedName>
</protein>
<proteinExistence type="predicted"/>
<name>A0A0G0L7K8_9BACT</name>